<keyword evidence="10" id="KW-1185">Reference proteome</keyword>
<feature type="region of interest" description="Disordered" evidence="6">
    <location>
        <begin position="297"/>
        <end position="320"/>
    </location>
</feature>
<dbReference type="InterPro" id="IPR050352">
    <property type="entry name" value="ABCG_transporters"/>
</dbReference>
<dbReference type="Pfam" id="PF00005">
    <property type="entry name" value="ABC_tran"/>
    <property type="match status" value="1"/>
</dbReference>
<organism evidence="9">
    <name type="scientific">Salvia splendens</name>
    <name type="common">Scarlet sage</name>
    <dbReference type="NCBI Taxonomy" id="180675"/>
    <lineage>
        <taxon>Eukaryota</taxon>
        <taxon>Viridiplantae</taxon>
        <taxon>Streptophyta</taxon>
        <taxon>Embryophyta</taxon>
        <taxon>Tracheophyta</taxon>
        <taxon>Spermatophyta</taxon>
        <taxon>Magnoliopsida</taxon>
        <taxon>eudicotyledons</taxon>
        <taxon>Gunneridae</taxon>
        <taxon>Pentapetalae</taxon>
        <taxon>asterids</taxon>
        <taxon>lamiids</taxon>
        <taxon>Lamiales</taxon>
        <taxon>Lamiaceae</taxon>
        <taxon>Nepetoideae</taxon>
        <taxon>Mentheae</taxon>
        <taxon>Salviinae</taxon>
        <taxon>Salvia</taxon>
        <taxon>Salvia subgen. Calosphace</taxon>
        <taxon>core Calosphace</taxon>
    </lineage>
</organism>
<dbReference type="PROSITE" id="PS50893">
    <property type="entry name" value="ABC_TRANSPORTER_2"/>
    <property type="match status" value="1"/>
</dbReference>
<keyword evidence="4 7" id="KW-1133">Transmembrane helix</keyword>
<dbReference type="GO" id="GO:0140359">
    <property type="term" value="F:ABC-type transporter activity"/>
    <property type="evidence" value="ECO:0007669"/>
    <property type="project" value="InterPro"/>
</dbReference>
<feature type="transmembrane region" description="Helical" evidence="7">
    <location>
        <begin position="628"/>
        <end position="648"/>
    </location>
</feature>
<dbReference type="InterPro" id="IPR003439">
    <property type="entry name" value="ABC_transporter-like_ATP-bd"/>
</dbReference>
<evidence type="ECO:0000256" key="5">
    <source>
        <dbReference type="ARBA" id="ARBA00023136"/>
    </source>
</evidence>
<keyword evidence="5 7" id="KW-0472">Membrane</keyword>
<keyword evidence="2" id="KW-0813">Transport</keyword>
<dbReference type="PROSITE" id="PS00211">
    <property type="entry name" value="ABC_TRANSPORTER_1"/>
    <property type="match status" value="1"/>
</dbReference>
<comment type="caution">
    <text evidence="9">The sequence shown here is derived from an EMBL/GenBank/DDBJ whole genome shotgun (WGS) entry which is preliminary data.</text>
</comment>
<dbReference type="GO" id="GO:0016020">
    <property type="term" value="C:membrane"/>
    <property type="evidence" value="ECO:0007669"/>
    <property type="project" value="UniProtKB-SubCell"/>
</dbReference>
<dbReference type="InterPro" id="IPR043926">
    <property type="entry name" value="ABCG_dom"/>
</dbReference>
<dbReference type="GO" id="GO:0016887">
    <property type="term" value="F:ATP hydrolysis activity"/>
    <property type="evidence" value="ECO:0007669"/>
    <property type="project" value="InterPro"/>
</dbReference>
<dbReference type="SUPFAM" id="SSF52540">
    <property type="entry name" value="P-loop containing nucleoside triphosphate hydrolases"/>
    <property type="match status" value="1"/>
</dbReference>
<feature type="transmembrane region" description="Helical" evidence="7">
    <location>
        <begin position="704"/>
        <end position="725"/>
    </location>
</feature>
<reference evidence="9" key="1">
    <citation type="submission" date="2018-01" db="EMBL/GenBank/DDBJ databases">
        <authorList>
            <person name="Mao J.F."/>
        </authorList>
    </citation>
    <scope>NUCLEOTIDE SEQUENCE</scope>
    <source>
        <strain evidence="9">Huo1</strain>
        <tissue evidence="9">Leaf</tissue>
    </source>
</reference>
<gene>
    <name evidence="9" type="ORF">SASPL_128157</name>
</gene>
<dbReference type="AlphaFoldDB" id="A0A8X8XAZ8"/>
<dbReference type="EMBL" id="PNBA02000010">
    <property type="protein sequence ID" value="KAG6410108.1"/>
    <property type="molecule type" value="Genomic_DNA"/>
</dbReference>
<dbReference type="GO" id="GO:0005524">
    <property type="term" value="F:ATP binding"/>
    <property type="evidence" value="ECO:0007669"/>
    <property type="project" value="InterPro"/>
</dbReference>
<evidence type="ECO:0000256" key="2">
    <source>
        <dbReference type="ARBA" id="ARBA00022448"/>
    </source>
</evidence>
<feature type="compositionally biased region" description="Basic and acidic residues" evidence="6">
    <location>
        <begin position="310"/>
        <end position="320"/>
    </location>
</feature>
<keyword evidence="3 7" id="KW-0812">Transmembrane</keyword>
<evidence type="ECO:0000313" key="10">
    <source>
        <dbReference type="Proteomes" id="UP000298416"/>
    </source>
</evidence>
<dbReference type="InterPro" id="IPR027417">
    <property type="entry name" value="P-loop_NTPase"/>
</dbReference>
<evidence type="ECO:0000313" key="9">
    <source>
        <dbReference type="EMBL" id="KAG6410108.1"/>
    </source>
</evidence>
<feature type="transmembrane region" description="Helical" evidence="7">
    <location>
        <begin position="599"/>
        <end position="616"/>
    </location>
</feature>
<feature type="domain" description="ABC transporter" evidence="8">
    <location>
        <begin position="248"/>
        <end position="488"/>
    </location>
</feature>
<evidence type="ECO:0000256" key="7">
    <source>
        <dbReference type="SAM" id="Phobius"/>
    </source>
</evidence>
<accession>A0A8X8XAZ8</accession>
<name>A0A8X8XAZ8_SALSN</name>
<dbReference type="Pfam" id="PF19055">
    <property type="entry name" value="ABC2_membrane_7"/>
    <property type="match status" value="1"/>
</dbReference>
<comment type="subcellular location">
    <subcellularLocation>
        <location evidence="1">Membrane</location>
        <topology evidence="1">Multi-pass membrane protein</topology>
    </subcellularLocation>
</comment>
<evidence type="ECO:0000256" key="4">
    <source>
        <dbReference type="ARBA" id="ARBA00022989"/>
    </source>
</evidence>
<evidence type="ECO:0000256" key="1">
    <source>
        <dbReference type="ARBA" id="ARBA00004141"/>
    </source>
</evidence>
<reference evidence="9" key="2">
    <citation type="submission" date="2020-08" db="EMBL/GenBank/DDBJ databases">
        <title>Plant Genome Project.</title>
        <authorList>
            <person name="Zhang R.-G."/>
        </authorList>
    </citation>
    <scope>NUCLEOTIDE SEQUENCE</scope>
    <source>
        <strain evidence="9">Huo1</strain>
        <tissue evidence="9">Leaf</tissue>
    </source>
</reference>
<feature type="transmembrane region" description="Helical" evidence="7">
    <location>
        <begin position="227"/>
        <end position="249"/>
    </location>
</feature>
<feature type="transmembrane region" description="Helical" evidence="7">
    <location>
        <begin position="804"/>
        <end position="825"/>
    </location>
</feature>
<dbReference type="Proteomes" id="UP000298416">
    <property type="component" value="Unassembled WGS sequence"/>
</dbReference>
<dbReference type="InterPro" id="IPR017871">
    <property type="entry name" value="ABC_transporter-like_CS"/>
</dbReference>
<dbReference type="Gene3D" id="3.40.50.300">
    <property type="entry name" value="P-loop containing nucleotide triphosphate hydrolases"/>
    <property type="match status" value="1"/>
</dbReference>
<sequence length="828" mass="91967">MTDATRRFCTAAEAEIYFSNLKSGGDSLKLNRNCNSSHWVAGCEPRWACGLDNDDPVDLKNSRDIPPRGSDCDTCCEGFFCPQGLTCMMPCPLGSYCPLATFNATTGRCDPYKYKLPAATPNHTCGGANMWVDARTNSEVFCSAGSYCPTSIEQLPCSDGNYCPKGSTDEMRKFLDRPTECVLYHYTSLHASVTFEIITVDLYALNAKYTGCFRLTTCNSKSESQNIHAYGVMLIAALSTLLLIIYNCSDQIITTRERRYAKLREAAARTVKEKAQARARKTMPNQDQVKILNDLESETSDGSELSNAQPERKRTEASHLLDIPHENEDIYSSFDVSVEENIWFSANCRLSAVLPKVEKVLIFERVIESLGLQPVWSSLVGTVEKRGISGGQRKRVNVGLELVVEPSLLSLDEPTSGLDSSSSQLLLRALKREALEGVNICAVVHQPSYSLFNMFDDLILLAKGGLTAYHGAVRDVEDYFAGLGINVPDRINPPDYFIDVLEGMVKPHTSSGLTYEELPLRWMLHKGYPVPPDMQLTVSGIGVPATYANSRNQENLEFLHNLKYRVETMLDVVGNTFFKPNDLSRRVAKQRLREARIQAIDYLILLLAGAFMGLVAKSGDENFGAPGYTYTVIATSLLCKIAALRTFSLDKLQYRRERASGISSLAHFVAKDTIDHFNTLIKPLVYLSMFYFFSNPRSTFLDNYIVLLCVVYCVTGVAYTLAIFLEPGPSQLCSVLLPVVLTLLSTQPKDSQFIKILTRLCYPSWALEAFIVSNAKSYHGVWLIQRCGALLKTGYNLHDWTLCISLLIAAGAGCRVFAFIGMLALQNK</sequence>
<proteinExistence type="predicted"/>
<evidence type="ECO:0000259" key="8">
    <source>
        <dbReference type="PROSITE" id="PS50893"/>
    </source>
</evidence>
<evidence type="ECO:0000256" key="6">
    <source>
        <dbReference type="SAM" id="MobiDB-lite"/>
    </source>
</evidence>
<dbReference type="PANTHER" id="PTHR48041">
    <property type="entry name" value="ABC TRANSPORTER G FAMILY MEMBER 28"/>
    <property type="match status" value="1"/>
</dbReference>
<dbReference type="PANTHER" id="PTHR48041:SF142">
    <property type="entry name" value="P-LOOP CONTAINING NUCLEOSIDE TRIPHOSPHATE HYDROLASES SUPERFAMILY PROTEIN-RELATED"/>
    <property type="match status" value="1"/>
</dbReference>
<evidence type="ECO:0000256" key="3">
    <source>
        <dbReference type="ARBA" id="ARBA00022692"/>
    </source>
</evidence>
<protein>
    <recommendedName>
        <fullName evidence="8">ABC transporter domain-containing protein</fullName>
    </recommendedName>
</protein>